<dbReference type="Proteomes" id="UP001605036">
    <property type="component" value="Unassembled WGS sequence"/>
</dbReference>
<organism evidence="2 3">
    <name type="scientific">Riccia fluitans</name>
    <dbReference type="NCBI Taxonomy" id="41844"/>
    <lineage>
        <taxon>Eukaryota</taxon>
        <taxon>Viridiplantae</taxon>
        <taxon>Streptophyta</taxon>
        <taxon>Embryophyta</taxon>
        <taxon>Marchantiophyta</taxon>
        <taxon>Marchantiopsida</taxon>
        <taxon>Marchantiidae</taxon>
        <taxon>Marchantiales</taxon>
        <taxon>Ricciaceae</taxon>
        <taxon>Riccia</taxon>
    </lineage>
</organism>
<sequence>MLGRIGYDHNVAASSGGMDPGPGRRKARGLRCQGHGGWSGVPRWAPGASAGVCRLCHVCRMGAVGAGCRRAPGVRLSRRLPDPGHGRRMVREGHRISPRICKVSAG</sequence>
<keyword evidence="3" id="KW-1185">Reference proteome</keyword>
<comment type="caution">
    <text evidence="2">The sequence shown here is derived from an EMBL/GenBank/DDBJ whole genome shotgun (WGS) entry which is preliminary data.</text>
</comment>
<evidence type="ECO:0000313" key="2">
    <source>
        <dbReference type="EMBL" id="KAL2621029.1"/>
    </source>
</evidence>
<protein>
    <submittedName>
        <fullName evidence="2">Uncharacterized protein</fullName>
    </submittedName>
</protein>
<dbReference type="EMBL" id="JBHFFA010000006">
    <property type="protein sequence ID" value="KAL2621029.1"/>
    <property type="molecule type" value="Genomic_DNA"/>
</dbReference>
<feature type="region of interest" description="Disordered" evidence="1">
    <location>
        <begin position="1"/>
        <end position="30"/>
    </location>
</feature>
<accession>A0ABD1Y2P8</accession>
<dbReference type="AlphaFoldDB" id="A0ABD1Y2P8"/>
<proteinExistence type="predicted"/>
<evidence type="ECO:0000313" key="3">
    <source>
        <dbReference type="Proteomes" id="UP001605036"/>
    </source>
</evidence>
<name>A0ABD1Y2P8_9MARC</name>
<gene>
    <name evidence="2" type="ORF">R1flu_001234</name>
</gene>
<reference evidence="2 3" key="1">
    <citation type="submission" date="2024-09" db="EMBL/GenBank/DDBJ databases">
        <title>Chromosome-scale assembly of Riccia fluitans.</title>
        <authorList>
            <person name="Paukszto L."/>
            <person name="Sawicki J."/>
            <person name="Karawczyk K."/>
            <person name="Piernik-Szablinska J."/>
            <person name="Szczecinska M."/>
            <person name="Mazdziarz M."/>
        </authorList>
    </citation>
    <scope>NUCLEOTIDE SEQUENCE [LARGE SCALE GENOMIC DNA]</scope>
    <source>
        <strain evidence="2">Rf_01</strain>
        <tissue evidence="2">Aerial parts of the thallus</tissue>
    </source>
</reference>
<evidence type="ECO:0000256" key="1">
    <source>
        <dbReference type="SAM" id="MobiDB-lite"/>
    </source>
</evidence>